<evidence type="ECO:0000259" key="7">
    <source>
        <dbReference type="Pfam" id="PF01035"/>
    </source>
</evidence>
<protein>
    <submittedName>
        <fullName evidence="8">Methylated-DNA--[protein]-cysteine S-methyltransferase</fullName>
    </submittedName>
</protein>
<dbReference type="SUPFAM" id="SSF53155">
    <property type="entry name" value="Methylated DNA-protein cysteine methyltransferase domain"/>
    <property type="match status" value="1"/>
</dbReference>
<reference evidence="9" key="1">
    <citation type="submission" date="2020-12" db="EMBL/GenBank/DDBJ databases">
        <title>Hymenobacter sp.</title>
        <authorList>
            <person name="Kim M.K."/>
        </authorList>
    </citation>
    <scope>NUCLEOTIDE SEQUENCE [LARGE SCALE GENOMIC DNA]</scope>
    <source>
        <strain evidence="9">BT325</strain>
    </source>
</reference>
<gene>
    <name evidence="8" type="ORF">JAO75_02400</name>
</gene>
<accession>A0ABS0XX04</accession>
<dbReference type="Gene3D" id="1.10.10.10">
    <property type="entry name" value="Winged helix-like DNA-binding domain superfamily/Winged helix DNA-binding domain"/>
    <property type="match status" value="1"/>
</dbReference>
<evidence type="ECO:0000313" key="9">
    <source>
        <dbReference type="Proteomes" id="UP000620670"/>
    </source>
</evidence>
<evidence type="ECO:0000256" key="4">
    <source>
        <dbReference type="ARBA" id="ARBA00022763"/>
    </source>
</evidence>
<sequence length="188" mass="20404">MQDRPSTHPVFYTLFDTSIGPCGLAWHERGVIGFQLPEDDASKTRSRIARRFPGIVEAPPPPDIQRIVADVTALLQGEARDLSAVPLDMEAVSEFDRRVYEVARSIPPGRVLTYGDVASRLGIDNARAIGQSLGRNPFAVIVPCHRVVAADGRLGGFSAGGGATTKRRLLAIEDARRDETPTLFDLIS</sequence>
<keyword evidence="2" id="KW-0489">Methyltransferase</keyword>
<keyword evidence="5" id="KW-0234">DNA repair</keyword>
<dbReference type="EMBL" id="JAELXT010000002">
    <property type="protein sequence ID" value="MBJ6124250.1"/>
    <property type="molecule type" value="Genomic_DNA"/>
</dbReference>
<dbReference type="InterPro" id="IPR014048">
    <property type="entry name" value="MethylDNA_cys_MeTrfase_DNA-bd"/>
</dbReference>
<dbReference type="InterPro" id="IPR036217">
    <property type="entry name" value="MethylDNA_cys_MeTrfase_DNAb"/>
</dbReference>
<dbReference type="Gene3D" id="3.30.160.70">
    <property type="entry name" value="Methylated DNA-protein cysteine methyltransferase domain"/>
    <property type="match status" value="1"/>
</dbReference>
<dbReference type="RefSeq" id="WP_199046385.1">
    <property type="nucleotide sequence ID" value="NZ_JAELXT010000002.1"/>
</dbReference>
<dbReference type="PANTHER" id="PTHR10815:SF5">
    <property type="entry name" value="METHYLATED-DNA--PROTEIN-CYSTEINE METHYLTRANSFERASE"/>
    <property type="match status" value="1"/>
</dbReference>
<evidence type="ECO:0000313" key="8">
    <source>
        <dbReference type="EMBL" id="MBJ6124250.1"/>
    </source>
</evidence>
<dbReference type="PANTHER" id="PTHR10815">
    <property type="entry name" value="METHYLATED-DNA--PROTEIN-CYSTEINE METHYLTRANSFERASE"/>
    <property type="match status" value="1"/>
</dbReference>
<comment type="catalytic activity">
    <reaction evidence="1">
        <text>a 4-O-methyl-thymidine in DNA + L-cysteinyl-[protein] = a thymidine in DNA + S-methyl-L-cysteinyl-[protein]</text>
        <dbReference type="Rhea" id="RHEA:53428"/>
        <dbReference type="Rhea" id="RHEA-COMP:10131"/>
        <dbReference type="Rhea" id="RHEA-COMP:10132"/>
        <dbReference type="Rhea" id="RHEA-COMP:13555"/>
        <dbReference type="Rhea" id="RHEA-COMP:13556"/>
        <dbReference type="ChEBI" id="CHEBI:29950"/>
        <dbReference type="ChEBI" id="CHEBI:82612"/>
        <dbReference type="ChEBI" id="CHEBI:137386"/>
        <dbReference type="ChEBI" id="CHEBI:137387"/>
        <dbReference type="EC" id="2.1.1.63"/>
    </reaction>
</comment>
<dbReference type="PROSITE" id="PS00374">
    <property type="entry name" value="MGMT"/>
    <property type="match status" value="1"/>
</dbReference>
<keyword evidence="4" id="KW-0227">DNA damage</keyword>
<dbReference type="NCBIfam" id="TIGR00589">
    <property type="entry name" value="ogt"/>
    <property type="match status" value="1"/>
</dbReference>
<evidence type="ECO:0000256" key="3">
    <source>
        <dbReference type="ARBA" id="ARBA00022679"/>
    </source>
</evidence>
<evidence type="ECO:0000256" key="1">
    <source>
        <dbReference type="ARBA" id="ARBA00001286"/>
    </source>
</evidence>
<dbReference type="SUPFAM" id="SSF46767">
    <property type="entry name" value="Methylated DNA-protein cysteine methyltransferase, C-terminal domain"/>
    <property type="match status" value="1"/>
</dbReference>
<evidence type="ECO:0000256" key="6">
    <source>
        <dbReference type="ARBA" id="ARBA00049348"/>
    </source>
</evidence>
<keyword evidence="3" id="KW-0808">Transferase</keyword>
<feature type="domain" description="Methylated-DNA-[protein]-cysteine S-methyltransferase DNA binding" evidence="7">
    <location>
        <begin position="94"/>
        <end position="174"/>
    </location>
</feature>
<name>A0ABS0XX04_9HYPH</name>
<keyword evidence="9" id="KW-1185">Reference proteome</keyword>
<organism evidence="8 9">
    <name type="scientific">Microvirga splendida</name>
    <dbReference type="NCBI Taxonomy" id="2795727"/>
    <lineage>
        <taxon>Bacteria</taxon>
        <taxon>Pseudomonadati</taxon>
        <taxon>Pseudomonadota</taxon>
        <taxon>Alphaproteobacteria</taxon>
        <taxon>Hyphomicrobiales</taxon>
        <taxon>Methylobacteriaceae</taxon>
        <taxon>Microvirga</taxon>
    </lineage>
</organism>
<dbReference type="Proteomes" id="UP000620670">
    <property type="component" value="Unassembled WGS sequence"/>
</dbReference>
<dbReference type="InterPro" id="IPR036631">
    <property type="entry name" value="MGMT_N_sf"/>
</dbReference>
<comment type="catalytic activity">
    <reaction evidence="6">
        <text>a 6-O-methyl-2'-deoxyguanosine in DNA + L-cysteinyl-[protein] = S-methyl-L-cysteinyl-[protein] + a 2'-deoxyguanosine in DNA</text>
        <dbReference type="Rhea" id="RHEA:24000"/>
        <dbReference type="Rhea" id="RHEA-COMP:10131"/>
        <dbReference type="Rhea" id="RHEA-COMP:10132"/>
        <dbReference type="Rhea" id="RHEA-COMP:11367"/>
        <dbReference type="Rhea" id="RHEA-COMP:11368"/>
        <dbReference type="ChEBI" id="CHEBI:29950"/>
        <dbReference type="ChEBI" id="CHEBI:82612"/>
        <dbReference type="ChEBI" id="CHEBI:85445"/>
        <dbReference type="ChEBI" id="CHEBI:85448"/>
        <dbReference type="EC" id="2.1.1.63"/>
    </reaction>
</comment>
<dbReference type="CDD" id="cd06445">
    <property type="entry name" value="ATase"/>
    <property type="match status" value="1"/>
</dbReference>
<dbReference type="Pfam" id="PF01035">
    <property type="entry name" value="DNA_binding_1"/>
    <property type="match status" value="1"/>
</dbReference>
<evidence type="ECO:0000256" key="2">
    <source>
        <dbReference type="ARBA" id="ARBA00022603"/>
    </source>
</evidence>
<dbReference type="InterPro" id="IPR036388">
    <property type="entry name" value="WH-like_DNA-bd_sf"/>
</dbReference>
<dbReference type="InterPro" id="IPR001497">
    <property type="entry name" value="MethylDNA_cys_MeTrfase_AS"/>
</dbReference>
<evidence type="ECO:0000256" key="5">
    <source>
        <dbReference type="ARBA" id="ARBA00023204"/>
    </source>
</evidence>
<proteinExistence type="predicted"/>
<comment type="caution">
    <text evidence="8">The sequence shown here is derived from an EMBL/GenBank/DDBJ whole genome shotgun (WGS) entry which is preliminary data.</text>
</comment>